<dbReference type="InterPro" id="IPR027417">
    <property type="entry name" value="P-loop_NTPase"/>
</dbReference>
<comment type="subcellular location">
    <subcellularLocation>
        <location evidence="1">Cell membrane</location>
        <topology evidence="1">Multi-pass membrane protein</topology>
    </subcellularLocation>
</comment>
<protein>
    <submittedName>
        <fullName evidence="11">Peptidase domain-containing ABC transporter</fullName>
    </submittedName>
</protein>
<gene>
    <name evidence="11" type="ORF">FTW19_19965</name>
</gene>
<dbReference type="GO" id="GO:0005524">
    <property type="term" value="F:ATP binding"/>
    <property type="evidence" value="ECO:0007669"/>
    <property type="project" value="UniProtKB-KW"/>
</dbReference>
<feature type="transmembrane region" description="Helical" evidence="7">
    <location>
        <begin position="292"/>
        <end position="312"/>
    </location>
</feature>
<dbReference type="SUPFAM" id="SSF52540">
    <property type="entry name" value="P-loop containing nucleoside triphosphate hydrolases"/>
    <property type="match status" value="1"/>
</dbReference>
<dbReference type="PANTHER" id="PTHR24221:SF606">
    <property type="entry name" value="COLICIN V SECRETION-PROCESSING ATP-BINDING PROTEIN"/>
    <property type="match status" value="1"/>
</dbReference>
<dbReference type="InterPro" id="IPR003439">
    <property type="entry name" value="ABC_transporter-like_ATP-bd"/>
</dbReference>
<dbReference type="Pfam" id="PF00664">
    <property type="entry name" value="ABC_membrane"/>
    <property type="match status" value="1"/>
</dbReference>
<dbReference type="GO" id="GO:0140359">
    <property type="term" value="F:ABC-type transporter activity"/>
    <property type="evidence" value="ECO:0007669"/>
    <property type="project" value="InterPro"/>
</dbReference>
<keyword evidence="5 7" id="KW-1133">Transmembrane helix</keyword>
<dbReference type="SUPFAM" id="SSF90123">
    <property type="entry name" value="ABC transporter transmembrane region"/>
    <property type="match status" value="1"/>
</dbReference>
<evidence type="ECO:0000256" key="1">
    <source>
        <dbReference type="ARBA" id="ARBA00004651"/>
    </source>
</evidence>
<feature type="transmembrane region" description="Helical" evidence="7">
    <location>
        <begin position="394"/>
        <end position="421"/>
    </location>
</feature>
<reference evidence="11 12" key="1">
    <citation type="submission" date="2019-08" db="EMBL/GenBank/DDBJ databases">
        <title>Complete genome sequence of Terriglobus albidus strain ORNL.</title>
        <authorList>
            <person name="Podar M."/>
        </authorList>
    </citation>
    <scope>NUCLEOTIDE SEQUENCE [LARGE SCALE GENOMIC DNA]</scope>
    <source>
        <strain evidence="11 12">ORNL</strain>
    </source>
</reference>
<evidence type="ECO:0000259" key="8">
    <source>
        <dbReference type="PROSITE" id="PS50893"/>
    </source>
</evidence>
<evidence type="ECO:0000313" key="11">
    <source>
        <dbReference type="EMBL" id="QEE30056.1"/>
    </source>
</evidence>
<dbReference type="GO" id="GO:0034040">
    <property type="term" value="F:ATPase-coupled lipid transmembrane transporter activity"/>
    <property type="evidence" value="ECO:0007669"/>
    <property type="project" value="TreeGrafter"/>
</dbReference>
<dbReference type="Gene3D" id="1.20.1560.10">
    <property type="entry name" value="ABC transporter type 1, transmembrane domain"/>
    <property type="match status" value="1"/>
</dbReference>
<dbReference type="OrthoDB" id="9760358at2"/>
<dbReference type="AlphaFoldDB" id="A0A5B9EIW2"/>
<dbReference type="PROSITE" id="PS50893">
    <property type="entry name" value="ABC_TRANSPORTER_2"/>
    <property type="match status" value="1"/>
</dbReference>
<dbReference type="EMBL" id="CP042806">
    <property type="protein sequence ID" value="QEE30056.1"/>
    <property type="molecule type" value="Genomic_DNA"/>
</dbReference>
<feature type="transmembrane region" description="Helical" evidence="7">
    <location>
        <begin position="195"/>
        <end position="215"/>
    </location>
</feature>
<evidence type="ECO:0000256" key="2">
    <source>
        <dbReference type="ARBA" id="ARBA00022692"/>
    </source>
</evidence>
<keyword evidence="12" id="KW-1185">Reference proteome</keyword>
<keyword evidence="2 7" id="KW-0812">Transmembrane</keyword>
<dbReference type="InterPro" id="IPR017871">
    <property type="entry name" value="ABC_transporter-like_CS"/>
</dbReference>
<proteinExistence type="predicted"/>
<evidence type="ECO:0000256" key="6">
    <source>
        <dbReference type="ARBA" id="ARBA00023136"/>
    </source>
</evidence>
<dbReference type="PROSITE" id="PS50929">
    <property type="entry name" value="ABC_TM1F"/>
    <property type="match status" value="1"/>
</dbReference>
<dbReference type="GO" id="GO:0008233">
    <property type="term" value="F:peptidase activity"/>
    <property type="evidence" value="ECO:0007669"/>
    <property type="project" value="InterPro"/>
</dbReference>
<dbReference type="GO" id="GO:0006508">
    <property type="term" value="P:proteolysis"/>
    <property type="evidence" value="ECO:0007669"/>
    <property type="project" value="InterPro"/>
</dbReference>
<keyword evidence="3" id="KW-0547">Nucleotide-binding</keyword>
<dbReference type="Pfam" id="PF03412">
    <property type="entry name" value="Peptidase_C39"/>
    <property type="match status" value="1"/>
</dbReference>
<keyword evidence="6 7" id="KW-0472">Membrane</keyword>
<dbReference type="InterPro" id="IPR011527">
    <property type="entry name" value="ABC1_TM_dom"/>
</dbReference>
<evidence type="ECO:0000259" key="9">
    <source>
        <dbReference type="PROSITE" id="PS50929"/>
    </source>
</evidence>
<dbReference type="KEGG" id="talb:FTW19_19965"/>
<dbReference type="InterPro" id="IPR005074">
    <property type="entry name" value="Peptidase_C39"/>
</dbReference>
<dbReference type="InterPro" id="IPR039421">
    <property type="entry name" value="Type_1_exporter"/>
</dbReference>
<dbReference type="InterPro" id="IPR003593">
    <property type="entry name" value="AAA+_ATPase"/>
</dbReference>
<dbReference type="Proteomes" id="UP000321820">
    <property type="component" value="Chromosome"/>
</dbReference>
<dbReference type="GO" id="GO:0005886">
    <property type="term" value="C:plasma membrane"/>
    <property type="evidence" value="ECO:0007669"/>
    <property type="project" value="UniProtKB-SubCell"/>
</dbReference>
<evidence type="ECO:0000256" key="4">
    <source>
        <dbReference type="ARBA" id="ARBA00022840"/>
    </source>
</evidence>
<evidence type="ECO:0000256" key="5">
    <source>
        <dbReference type="ARBA" id="ARBA00022989"/>
    </source>
</evidence>
<dbReference type="PROSITE" id="PS00211">
    <property type="entry name" value="ABC_TRANSPORTER_1"/>
    <property type="match status" value="1"/>
</dbReference>
<evidence type="ECO:0000313" key="12">
    <source>
        <dbReference type="Proteomes" id="UP000321820"/>
    </source>
</evidence>
<dbReference type="RefSeq" id="WP_147649326.1">
    <property type="nucleotide sequence ID" value="NZ_CP042806.1"/>
</dbReference>
<feature type="domain" description="ABC transporter" evidence="8">
    <location>
        <begin position="477"/>
        <end position="704"/>
    </location>
</feature>
<dbReference type="Gene3D" id="3.90.70.10">
    <property type="entry name" value="Cysteine proteinases"/>
    <property type="match status" value="1"/>
</dbReference>
<accession>A0A5B9EIW2</accession>
<feature type="transmembrane region" description="Helical" evidence="7">
    <location>
        <begin position="164"/>
        <end position="183"/>
    </location>
</feature>
<dbReference type="Pfam" id="PF00005">
    <property type="entry name" value="ABC_tran"/>
    <property type="match status" value="1"/>
</dbReference>
<evidence type="ECO:0000256" key="7">
    <source>
        <dbReference type="SAM" id="Phobius"/>
    </source>
</evidence>
<feature type="domain" description="ABC transmembrane type-1" evidence="9">
    <location>
        <begin position="164"/>
        <end position="421"/>
    </location>
</feature>
<feature type="domain" description="Peptidase C39" evidence="10">
    <location>
        <begin position="10"/>
        <end position="129"/>
    </location>
</feature>
<dbReference type="Gene3D" id="3.40.50.300">
    <property type="entry name" value="P-loop containing nucleotide triphosphate hydrolases"/>
    <property type="match status" value="1"/>
</dbReference>
<feature type="transmembrane region" description="Helical" evidence="7">
    <location>
        <begin position="268"/>
        <end position="286"/>
    </location>
</feature>
<dbReference type="InterPro" id="IPR036640">
    <property type="entry name" value="ABC1_TM_sf"/>
</dbReference>
<dbReference type="SMART" id="SM00382">
    <property type="entry name" value="AAA"/>
    <property type="match status" value="1"/>
</dbReference>
<evidence type="ECO:0000259" key="10">
    <source>
        <dbReference type="PROSITE" id="PS50990"/>
    </source>
</evidence>
<dbReference type="PANTHER" id="PTHR24221">
    <property type="entry name" value="ATP-BINDING CASSETTE SUB-FAMILY B"/>
    <property type="match status" value="1"/>
</dbReference>
<evidence type="ECO:0000256" key="3">
    <source>
        <dbReference type="ARBA" id="ARBA00022741"/>
    </source>
</evidence>
<organism evidence="11 12">
    <name type="scientific">Terriglobus albidus</name>
    <dbReference type="NCBI Taxonomy" id="1592106"/>
    <lineage>
        <taxon>Bacteria</taxon>
        <taxon>Pseudomonadati</taxon>
        <taxon>Acidobacteriota</taxon>
        <taxon>Terriglobia</taxon>
        <taxon>Terriglobales</taxon>
        <taxon>Acidobacteriaceae</taxon>
        <taxon>Terriglobus</taxon>
    </lineage>
</organism>
<keyword evidence="4" id="KW-0067">ATP-binding</keyword>
<dbReference type="GO" id="GO:0016887">
    <property type="term" value="F:ATP hydrolysis activity"/>
    <property type="evidence" value="ECO:0007669"/>
    <property type="project" value="InterPro"/>
</dbReference>
<name>A0A5B9EIW2_9BACT</name>
<dbReference type="PROSITE" id="PS50990">
    <property type="entry name" value="PEPTIDASE_C39"/>
    <property type="match status" value="1"/>
</dbReference>
<sequence length="719" mass="79253">MRQRLPLIMQAETSECGVVCLAMIAGFYGRATTLSSLRRECSTSLRGLTLEHLITAAQRLHLASRPLRVELSELQEVSLPCILHWEMSHFVVLRSVSRSHLTIHDPAIGVRRISLENADQSFTGVVLELWPTEDFTRKSDSVPVTITELLGSVSGVRRLGAKTLFLSALTELLVICTPLLLQFTVDRATAGQGNILYMGVVALTVCCLLEALATLSRDLSIINLGNRISLAWQSNLLSHLLQLSLPFFEKRSTGDLLSRFDAAESVRLMLVGSYANILVSGLVTAFTLVAMFFYSPVLASIVIAGAIVFLGIRQGTLRKIREASASQNMHEVALRSHLLETLQGIRPIKLFKKTGWRNSHWLNVLVDLMNARSTTETTRSWINGSNTAILGVELALVIGIGGHLLLLHKFSVGAFLAFLVYRDHFNVRAFALINGTYDLSAMSTQLSRVGDIVRESPDSAAAAKLEAESMPPSPYSMEINDVSFRYSDHDPWIIQNLCLRIQQGECVSITGRSGIGKSTLVKLMCGLLRPNEGEIYANGKPLNEEHSLGVVLQEDMVFAGTIAENIHFFAETPDGSLIEHCARLAALAEDIDAMPMRYQTQVGTGGAGLSGGQKQRLLIARALYTKPSILIFDESTSHLDLLTERTISQSLSALSITRILIAHRPETIAIADRVVAFRDRKLIDITDKFRALPPKTSGQTARDYTQRSSTHYVYSNEQW</sequence>